<dbReference type="AlphaFoldDB" id="A0A084B5R5"/>
<organism evidence="1 2">
    <name type="scientific">Stachybotrys chartarum (strain CBS 109288 / IBT 7711)</name>
    <name type="common">Toxic black mold</name>
    <name type="synonym">Stilbospora chartarum</name>
    <dbReference type="NCBI Taxonomy" id="1280523"/>
    <lineage>
        <taxon>Eukaryota</taxon>
        <taxon>Fungi</taxon>
        <taxon>Dikarya</taxon>
        <taxon>Ascomycota</taxon>
        <taxon>Pezizomycotina</taxon>
        <taxon>Sordariomycetes</taxon>
        <taxon>Hypocreomycetidae</taxon>
        <taxon>Hypocreales</taxon>
        <taxon>Stachybotryaceae</taxon>
        <taxon>Stachybotrys</taxon>
    </lineage>
</organism>
<gene>
    <name evidence="1" type="ORF">S7711_06725</name>
</gene>
<sequence length="166" mass="19196">MPSDKDRLYHWAFIVGPKTESANSYGRRFHAKETMTVEGTPPVLKSRWVYENRETSMAPTSMLLTRIVIAKVKDKRRLQSIFEDTPLRPEVDGWNCVGWAKEGFEAALRNGNALGTSADNWKLVRDTAMWWYVEKKKAEHRFDGTADYDPTRAPTWDMLENKELSP</sequence>
<evidence type="ECO:0000313" key="2">
    <source>
        <dbReference type="Proteomes" id="UP000028045"/>
    </source>
</evidence>
<evidence type="ECO:0000313" key="1">
    <source>
        <dbReference type="EMBL" id="KEY72894.1"/>
    </source>
</evidence>
<reference evidence="1 2" key="1">
    <citation type="journal article" date="2014" name="BMC Genomics">
        <title>Comparative genome sequencing reveals chemotype-specific gene clusters in the toxigenic black mold Stachybotrys.</title>
        <authorList>
            <person name="Semeiks J."/>
            <person name="Borek D."/>
            <person name="Otwinowski Z."/>
            <person name="Grishin N.V."/>
        </authorList>
    </citation>
    <scope>NUCLEOTIDE SEQUENCE [LARGE SCALE GENOMIC DNA]</scope>
    <source>
        <strain evidence="2">CBS 109288 / IBT 7711</strain>
    </source>
</reference>
<dbReference type="Proteomes" id="UP000028045">
    <property type="component" value="Unassembled WGS sequence"/>
</dbReference>
<keyword evidence="2" id="KW-1185">Reference proteome</keyword>
<name>A0A084B5R5_STACB</name>
<accession>A0A084B5R5</accession>
<protein>
    <submittedName>
        <fullName evidence="1">Uncharacterized protein</fullName>
    </submittedName>
</protein>
<proteinExistence type="predicted"/>
<dbReference type="HOGENOM" id="CLU_095770_2_0_1"/>
<dbReference type="Pfam" id="PF21858">
    <property type="entry name" value="DUF6914"/>
    <property type="match status" value="1"/>
</dbReference>
<dbReference type="InterPro" id="IPR054208">
    <property type="entry name" value="DUF6914"/>
</dbReference>
<dbReference type="EMBL" id="KL647988">
    <property type="protein sequence ID" value="KEY72894.1"/>
    <property type="molecule type" value="Genomic_DNA"/>
</dbReference>
<dbReference type="OrthoDB" id="2679825at2759"/>